<dbReference type="Proteomes" id="UP000274504">
    <property type="component" value="Unassembled WGS sequence"/>
</dbReference>
<evidence type="ECO:0000313" key="3">
    <source>
        <dbReference type="EMBL" id="VDL17264.1"/>
    </source>
</evidence>
<accession>A0A3P6XTB4</accession>
<reference evidence="3 4" key="1">
    <citation type="submission" date="2018-11" db="EMBL/GenBank/DDBJ databases">
        <authorList>
            <consortium name="Pathogen Informatics"/>
        </authorList>
    </citation>
    <scope>NUCLEOTIDE SEQUENCE [LARGE SCALE GENOMIC DNA]</scope>
</reference>
<dbReference type="Pfam" id="PF16669">
    <property type="entry name" value="TTC5_OB"/>
    <property type="match status" value="1"/>
</dbReference>
<dbReference type="InterPro" id="IPR011990">
    <property type="entry name" value="TPR-like_helical_dom_sf"/>
</dbReference>
<dbReference type="AlphaFoldDB" id="A0A3P6XTB4"/>
<evidence type="ECO:0000256" key="1">
    <source>
        <dbReference type="SAM" id="Coils"/>
    </source>
</evidence>
<dbReference type="SUPFAM" id="SSF48452">
    <property type="entry name" value="TPR-like"/>
    <property type="match status" value="1"/>
</dbReference>
<dbReference type="OrthoDB" id="423589at2759"/>
<dbReference type="EMBL" id="UYSG01000092">
    <property type="protein sequence ID" value="VDL17264.1"/>
    <property type="molecule type" value="Genomic_DNA"/>
</dbReference>
<evidence type="ECO:0000259" key="2">
    <source>
        <dbReference type="Pfam" id="PF16669"/>
    </source>
</evidence>
<proteinExistence type="predicted"/>
<dbReference type="InterPro" id="IPR038645">
    <property type="entry name" value="TTC5_OB_sf"/>
</dbReference>
<dbReference type="Gene3D" id="2.40.50.550">
    <property type="match status" value="1"/>
</dbReference>
<dbReference type="Gene3D" id="1.25.40.10">
    <property type="entry name" value="Tetratricopeptide repeat domain"/>
    <property type="match status" value="1"/>
</dbReference>
<dbReference type="InterPro" id="IPR032076">
    <property type="entry name" value="TTC5_OB"/>
</dbReference>
<gene>
    <name evidence="3" type="ORF">HDID_LOCUS666</name>
</gene>
<organism evidence="3 4">
    <name type="scientific">Hymenolepis diminuta</name>
    <name type="common">Rat tapeworm</name>
    <dbReference type="NCBI Taxonomy" id="6216"/>
    <lineage>
        <taxon>Eukaryota</taxon>
        <taxon>Metazoa</taxon>
        <taxon>Spiralia</taxon>
        <taxon>Lophotrochozoa</taxon>
        <taxon>Platyhelminthes</taxon>
        <taxon>Cestoda</taxon>
        <taxon>Eucestoda</taxon>
        <taxon>Cyclophyllidea</taxon>
        <taxon>Hymenolepididae</taxon>
        <taxon>Hymenolepis</taxon>
    </lineage>
</organism>
<evidence type="ECO:0000313" key="4">
    <source>
        <dbReference type="Proteomes" id="UP000274504"/>
    </source>
</evidence>
<keyword evidence="1" id="KW-0175">Coiled coil</keyword>
<feature type="coiled-coil region" evidence="1">
    <location>
        <begin position="163"/>
        <end position="202"/>
    </location>
</feature>
<feature type="domain" description="Tetratricopeptide repeat protein 5 OB fold" evidence="2">
    <location>
        <begin position="544"/>
        <end position="599"/>
    </location>
</feature>
<name>A0A3P6XTB4_HYMDI</name>
<sequence>MHVQVRFHILRFFRFFRKIQRCNYLAVGSAIFLPVFCETTKKEEIIKLSKLSQISPVIPLTELQLDATISLFSQLILDLENQIATLTQLELEQHNILQLIATEPGNPYLQDELTSIRSQWTACLTRCADLEYSLETAVTTLEHSLDLAVLVTPLFSISDLSMLDRAGNNLVLLQKTFEDLKKERKMKELQSAVDELLRLRDTWIPETTRLTTELLLTDPVFAFPPGYDFTSLVREVVKSTEEKPEKMLERINHILELSTKAFNTSNLTPHQKAQILLLKGKALNAITAFTQDSSDVKSTLERALQLDPELSDACCEMGEFEWMTVGPEAALNSLKKALKIDSQNPNVLWRLSMLLRQLPKDCPSLREFLSNSSEFPDLIYQSDDVDAAVATSLRLAHAAVRAAKASLGRAWECLGNALFTASLGDSSGGCMISRALAAFTQAAKYPDVVSQPHFHFNRAGALNYVDNFYEALSSWLRAALLDPAWPAPRIAAMRCLKALQKMHTTICTPLQSTDKITRKRVMALISTLSAPKSKNRYLGPYQTLRECSFDELSAGSNQGVVCCGGVVASLPSDSELPLNLLIVDAKGIFIVLRIFQISKVSTLPTLF</sequence>
<protein>
    <recommendedName>
        <fullName evidence="2">Tetratricopeptide repeat protein 5 OB fold domain-containing protein</fullName>
    </recommendedName>
</protein>